<dbReference type="InterPro" id="IPR017716">
    <property type="entry name" value="S-AdoMet_deCOase_pro-enz"/>
</dbReference>
<dbReference type="PANTHER" id="PTHR33866:SF2">
    <property type="entry name" value="S-ADENOSYLMETHIONINE DECARBOXYLASE PROENZYME"/>
    <property type="match status" value="1"/>
</dbReference>
<sequence length="128" mass="15016">MDDRGFHNIWDIVLYDNEILSDANKLNTFFFEAIKKAGFRIIGHIYHKFTDEGEGVTGLFLLAESHLSFHTYPETSYISIDVYTCGKQAICIHNDIENFFKNSKRFTVRGLERGSRLGFREQWNSKRR</sequence>
<keyword evidence="9" id="KW-0670">Pyruvate</keyword>
<dbReference type="EC" id="4.1.1.50" evidence="10"/>
<protein>
    <submittedName>
        <fullName evidence="10">Adenosylmethionine decarboxylase</fullName>
        <ecNumber evidence="10">4.1.1.50</ecNumber>
    </submittedName>
</protein>
<evidence type="ECO:0000256" key="7">
    <source>
        <dbReference type="ARBA" id="ARBA00023239"/>
    </source>
</evidence>
<evidence type="ECO:0000256" key="5">
    <source>
        <dbReference type="ARBA" id="ARBA00023115"/>
    </source>
</evidence>
<evidence type="ECO:0000313" key="10">
    <source>
        <dbReference type="EMBL" id="MDB6374938.1"/>
    </source>
</evidence>
<dbReference type="GO" id="GO:0004014">
    <property type="term" value="F:adenosylmethionine decarboxylase activity"/>
    <property type="evidence" value="ECO:0007669"/>
    <property type="project" value="UniProtKB-EC"/>
</dbReference>
<dbReference type="Pfam" id="PF02675">
    <property type="entry name" value="AdoMet_dc"/>
    <property type="match status" value="1"/>
</dbReference>
<proteinExistence type="predicted"/>
<gene>
    <name evidence="10" type="primary">speD</name>
    <name evidence="10" type="ORF">PH362_24345</name>
</gene>
<name>A0AAW6BNC2_9GAMM</name>
<dbReference type="SUPFAM" id="SSF56276">
    <property type="entry name" value="S-adenosylmethionine decarboxylase"/>
    <property type="match status" value="1"/>
</dbReference>
<dbReference type="PANTHER" id="PTHR33866">
    <property type="entry name" value="S-ADENOSYLMETHIONINE DECARBOXYLASE PROENZYME"/>
    <property type="match status" value="1"/>
</dbReference>
<evidence type="ECO:0000256" key="6">
    <source>
        <dbReference type="ARBA" id="ARBA00023145"/>
    </source>
</evidence>
<dbReference type="GO" id="GO:0005829">
    <property type="term" value="C:cytosol"/>
    <property type="evidence" value="ECO:0007669"/>
    <property type="project" value="TreeGrafter"/>
</dbReference>
<organism evidence="10 11">
    <name type="scientific">Photorhabdus bodei</name>
    <dbReference type="NCBI Taxonomy" id="2029681"/>
    <lineage>
        <taxon>Bacteria</taxon>
        <taxon>Pseudomonadati</taxon>
        <taxon>Pseudomonadota</taxon>
        <taxon>Gammaproteobacteria</taxon>
        <taxon>Enterobacterales</taxon>
        <taxon>Morganellaceae</taxon>
        <taxon>Photorhabdus</taxon>
    </lineage>
</organism>
<dbReference type="InterPro" id="IPR003826">
    <property type="entry name" value="AdoMetDC_fam_prok"/>
</dbReference>
<evidence type="ECO:0000256" key="9">
    <source>
        <dbReference type="ARBA" id="ARBA00023317"/>
    </source>
</evidence>
<keyword evidence="5" id="KW-0620">Polyamine biosynthesis</keyword>
<dbReference type="RefSeq" id="WP_262978610.1">
    <property type="nucleotide sequence ID" value="NZ_JAQMFO010000067.1"/>
</dbReference>
<keyword evidence="3" id="KW-0068">Autocatalytic cleavage</keyword>
<evidence type="ECO:0000313" key="11">
    <source>
        <dbReference type="Proteomes" id="UP001212996"/>
    </source>
</evidence>
<keyword evidence="8" id="KW-0704">Schiff base</keyword>
<reference evidence="10" key="1">
    <citation type="submission" date="2023-01" db="EMBL/GenBank/DDBJ databases">
        <title>Genome sequencing of Photorhabdus bodei 09-20.</title>
        <authorList>
            <person name="Kalindamar S."/>
            <person name="Kumru S."/>
        </authorList>
    </citation>
    <scope>NUCLEOTIDE SEQUENCE</scope>
    <source>
        <strain evidence="10">09-20</strain>
    </source>
</reference>
<accession>A0AAW6BNC2</accession>
<dbReference type="InterPro" id="IPR016067">
    <property type="entry name" value="S-AdoMet_deCO2ase_core"/>
</dbReference>
<keyword evidence="4" id="KW-0745">Spermidine biosynthesis</keyword>
<dbReference type="Gene3D" id="3.60.90.10">
    <property type="entry name" value="S-adenosylmethionine decarboxylase"/>
    <property type="match status" value="1"/>
</dbReference>
<comment type="cofactor">
    <cofactor evidence="1">
        <name>pyruvate</name>
        <dbReference type="ChEBI" id="CHEBI:15361"/>
    </cofactor>
</comment>
<evidence type="ECO:0000256" key="1">
    <source>
        <dbReference type="ARBA" id="ARBA00001928"/>
    </source>
</evidence>
<dbReference type="GO" id="GO:0008295">
    <property type="term" value="P:spermidine biosynthetic process"/>
    <property type="evidence" value="ECO:0007669"/>
    <property type="project" value="UniProtKB-KW"/>
</dbReference>
<dbReference type="NCBIfam" id="TIGR03330">
    <property type="entry name" value="SAM_DCase_Bsu"/>
    <property type="match status" value="1"/>
</dbReference>
<keyword evidence="2" id="KW-0210">Decarboxylase</keyword>
<keyword evidence="6" id="KW-0865">Zymogen</keyword>
<evidence type="ECO:0000256" key="4">
    <source>
        <dbReference type="ARBA" id="ARBA00023066"/>
    </source>
</evidence>
<dbReference type="Proteomes" id="UP001212996">
    <property type="component" value="Unassembled WGS sequence"/>
</dbReference>
<dbReference type="AlphaFoldDB" id="A0AAW6BNC2"/>
<evidence type="ECO:0000256" key="2">
    <source>
        <dbReference type="ARBA" id="ARBA00022793"/>
    </source>
</evidence>
<evidence type="ECO:0000256" key="8">
    <source>
        <dbReference type="ARBA" id="ARBA00023270"/>
    </source>
</evidence>
<comment type="caution">
    <text evidence="10">The sequence shown here is derived from an EMBL/GenBank/DDBJ whole genome shotgun (WGS) entry which is preliminary data.</text>
</comment>
<keyword evidence="7 10" id="KW-0456">Lyase</keyword>
<evidence type="ECO:0000256" key="3">
    <source>
        <dbReference type="ARBA" id="ARBA00022813"/>
    </source>
</evidence>
<dbReference type="EMBL" id="JAQMFO010000067">
    <property type="protein sequence ID" value="MDB6374938.1"/>
    <property type="molecule type" value="Genomic_DNA"/>
</dbReference>